<dbReference type="PANTHER" id="PTHR36513">
    <property type="entry name" value="ABC TRANSMEMBRANE TYPE-1 DOMAIN-CONTAINING PROTEIN"/>
    <property type="match status" value="1"/>
</dbReference>
<dbReference type="EMBL" id="UFSM01000002">
    <property type="protein sequence ID" value="SUY28624.1"/>
    <property type="molecule type" value="Genomic_DNA"/>
</dbReference>
<dbReference type="Pfam" id="PF05990">
    <property type="entry name" value="DUF900"/>
    <property type="match status" value="1"/>
</dbReference>
<keyword evidence="2" id="KW-0378">Hydrolase</keyword>
<evidence type="ECO:0000313" key="2">
    <source>
        <dbReference type="EMBL" id="SUY28624.1"/>
    </source>
</evidence>
<dbReference type="InterPro" id="IPR010297">
    <property type="entry name" value="DUF900_hydrolase"/>
</dbReference>
<dbReference type="PANTHER" id="PTHR36513:SF1">
    <property type="entry name" value="TRANSMEMBRANE PROTEIN"/>
    <property type="match status" value="1"/>
</dbReference>
<dbReference type="InterPro" id="IPR029058">
    <property type="entry name" value="AB_hydrolase_fold"/>
</dbReference>
<evidence type="ECO:0000256" key="1">
    <source>
        <dbReference type="SAM" id="Phobius"/>
    </source>
</evidence>
<keyword evidence="1" id="KW-1133">Transmembrane helix</keyword>
<reference evidence="2 3" key="1">
    <citation type="submission" date="2018-06" db="EMBL/GenBank/DDBJ databases">
        <authorList>
            <consortium name="Pathogen Informatics"/>
            <person name="Doyle S."/>
        </authorList>
    </citation>
    <scope>NUCLEOTIDE SEQUENCE [LARGE SCALE GENOMIC DNA]</scope>
    <source>
        <strain evidence="2 3">NCTC10684</strain>
    </source>
</reference>
<feature type="transmembrane region" description="Helical" evidence="1">
    <location>
        <begin position="36"/>
        <end position="57"/>
    </location>
</feature>
<dbReference type="AlphaFoldDB" id="A0A381IMI5"/>
<dbReference type="Gene3D" id="3.40.50.1820">
    <property type="entry name" value="alpha/beta hydrolase"/>
    <property type="match status" value="1"/>
</dbReference>
<keyword evidence="1" id="KW-0812">Transmembrane</keyword>
<proteinExistence type="predicted"/>
<sequence>MASQSLASTCFVGCRHANLLLLITRKLLDRGMSAKRLFSVLLMVVLLAGCGGPRAVLGLGAAADQAASAADVPVYVATTRARSDNLSLPYSAERSQTLNFARFDIGIPRNHVPGDVEKTGRTPDSSRHFVARSYQQIASRKQFVAQLDAALAQRPPQEREIFIFVHGYNNNFADSVFRAAQIAHDYNVRAVTLHYAWPSGGALPLYVYDRDSTVVGRGGLAETIEIAAQTKANRVILVGHSMGAYVVMEALRELAQTGRRHAIKRLGGVVLAAPDIDIDAFQSQVRDIGELPMPFAIVVSRRDRALGISRRIAGGHPRVGSGSDIALLQQKHITVLDASEVDGGSHNIFATSPTLIGFAGQSGLLRRLIEGGDASAGETILADGGSVIEGAAALVIYLPGRILGGVALASRL</sequence>
<dbReference type="Proteomes" id="UP000254701">
    <property type="component" value="Unassembled WGS sequence"/>
</dbReference>
<accession>A0A381IMI5</accession>
<evidence type="ECO:0000313" key="3">
    <source>
        <dbReference type="Proteomes" id="UP000254701"/>
    </source>
</evidence>
<dbReference type="GO" id="GO:0016787">
    <property type="term" value="F:hydrolase activity"/>
    <property type="evidence" value="ECO:0007669"/>
    <property type="project" value="UniProtKB-KW"/>
</dbReference>
<dbReference type="SUPFAM" id="SSF53474">
    <property type="entry name" value="alpha/beta-Hydrolases"/>
    <property type="match status" value="1"/>
</dbReference>
<protein>
    <submittedName>
        <fullName evidence="2">Predicted esterase of the alpha/beta hydrolase fold</fullName>
    </submittedName>
</protein>
<gene>
    <name evidence="2" type="ORF">NCTC10684_05237</name>
</gene>
<name>A0A381IMI5_AMIAI</name>
<keyword evidence="1" id="KW-0472">Membrane</keyword>
<organism evidence="2 3">
    <name type="scientific">Aminobacter aminovorans</name>
    <name type="common">Chelatobacter heintzii</name>
    <dbReference type="NCBI Taxonomy" id="83263"/>
    <lineage>
        <taxon>Bacteria</taxon>
        <taxon>Pseudomonadati</taxon>
        <taxon>Pseudomonadota</taxon>
        <taxon>Alphaproteobacteria</taxon>
        <taxon>Hyphomicrobiales</taxon>
        <taxon>Phyllobacteriaceae</taxon>
        <taxon>Aminobacter</taxon>
    </lineage>
</organism>